<dbReference type="AlphaFoldDB" id="A0A699ZKR2"/>
<comment type="caution">
    <text evidence="1">The sequence shown here is derived from an EMBL/GenBank/DDBJ whole genome shotgun (WGS) entry which is preliminary data.</text>
</comment>
<gene>
    <name evidence="1" type="ORF">HaLaN_20109</name>
</gene>
<dbReference type="EMBL" id="BLLF01002081">
    <property type="protein sequence ID" value="GFH22615.1"/>
    <property type="molecule type" value="Genomic_DNA"/>
</dbReference>
<reference evidence="1 2" key="1">
    <citation type="submission" date="2020-02" db="EMBL/GenBank/DDBJ databases">
        <title>Draft genome sequence of Haematococcus lacustris strain NIES-144.</title>
        <authorList>
            <person name="Morimoto D."/>
            <person name="Nakagawa S."/>
            <person name="Yoshida T."/>
            <person name="Sawayama S."/>
        </authorList>
    </citation>
    <scope>NUCLEOTIDE SEQUENCE [LARGE SCALE GENOMIC DNA]</scope>
    <source>
        <strain evidence="1 2">NIES-144</strain>
    </source>
</reference>
<keyword evidence="1" id="KW-0012">Acyltransferase</keyword>
<dbReference type="GO" id="GO:0016746">
    <property type="term" value="F:acyltransferase activity"/>
    <property type="evidence" value="ECO:0007669"/>
    <property type="project" value="UniProtKB-KW"/>
</dbReference>
<evidence type="ECO:0000313" key="1">
    <source>
        <dbReference type="EMBL" id="GFH22615.1"/>
    </source>
</evidence>
<organism evidence="1 2">
    <name type="scientific">Haematococcus lacustris</name>
    <name type="common">Green alga</name>
    <name type="synonym">Haematococcus pluvialis</name>
    <dbReference type="NCBI Taxonomy" id="44745"/>
    <lineage>
        <taxon>Eukaryota</taxon>
        <taxon>Viridiplantae</taxon>
        <taxon>Chlorophyta</taxon>
        <taxon>core chlorophytes</taxon>
        <taxon>Chlorophyceae</taxon>
        <taxon>CS clade</taxon>
        <taxon>Chlamydomonadales</taxon>
        <taxon>Haematococcaceae</taxon>
        <taxon>Haematococcus</taxon>
    </lineage>
</organism>
<keyword evidence="2" id="KW-1185">Reference proteome</keyword>
<dbReference type="Proteomes" id="UP000485058">
    <property type="component" value="Unassembled WGS sequence"/>
</dbReference>
<accession>A0A699ZKR2</accession>
<protein>
    <submittedName>
        <fullName evidence="1">1-acyl-sn-glycerol-3-phosphate acyltransferase</fullName>
    </submittedName>
</protein>
<name>A0A699ZKR2_HAELA</name>
<proteinExistence type="predicted"/>
<feature type="non-terminal residue" evidence="1">
    <location>
        <position position="1"/>
    </location>
</feature>
<sequence>MLSMAPFVMALDKYRRLAQHFVNNIWAKVSTSLFYGVEGRKAAEQQGGRAA</sequence>
<keyword evidence="1" id="KW-0808">Transferase</keyword>
<evidence type="ECO:0000313" key="2">
    <source>
        <dbReference type="Proteomes" id="UP000485058"/>
    </source>
</evidence>